<sequence>MVFHTVPKIVQQFFPDRVWEMEQDLDSIYLTFDDGPVPGVTDFVLEELSKRNMNATFFMVGDNVRKYSHLARTVLSQGNTIGNHTFHHLNGWRTTKQAYLDDFFDCDEIINDVLGVQPKIFRPPYGLMTGAQAKEIMKTHQIIMWTMLSGDYDLGLSPSKILRKSLAKTKAGAISLFHDQEKTRDILPKILPTYLDAIQERGWKTAIF</sequence>
<evidence type="ECO:0000256" key="1">
    <source>
        <dbReference type="ARBA" id="ARBA00022723"/>
    </source>
</evidence>
<reference evidence="4 5" key="1">
    <citation type="submission" date="2021-03" db="EMBL/GenBank/DDBJ databases">
        <title>novel species isolated from a fishpond in China.</title>
        <authorList>
            <person name="Lu H."/>
            <person name="Cai Z."/>
        </authorList>
    </citation>
    <scope>NUCLEOTIDE SEQUENCE [LARGE SCALE GENOMIC DNA]</scope>
    <source>
        <strain evidence="4 5">YJ13C</strain>
    </source>
</reference>
<dbReference type="Proteomes" id="UP000664480">
    <property type="component" value="Unassembled WGS sequence"/>
</dbReference>
<dbReference type="SUPFAM" id="SSF88713">
    <property type="entry name" value="Glycoside hydrolase/deacetylase"/>
    <property type="match status" value="1"/>
</dbReference>
<dbReference type="InterPro" id="IPR002509">
    <property type="entry name" value="NODB_dom"/>
</dbReference>
<dbReference type="Gene3D" id="3.20.20.370">
    <property type="entry name" value="Glycoside hydrolase/deacetylase"/>
    <property type="match status" value="1"/>
</dbReference>
<dbReference type="PANTHER" id="PTHR10587:SF133">
    <property type="entry name" value="CHITIN DEACETYLASE 1-RELATED"/>
    <property type="match status" value="1"/>
</dbReference>
<dbReference type="PANTHER" id="PTHR10587">
    <property type="entry name" value="GLYCOSYL TRANSFERASE-RELATED"/>
    <property type="match status" value="1"/>
</dbReference>
<keyword evidence="5" id="KW-1185">Reference proteome</keyword>
<protein>
    <submittedName>
        <fullName evidence="4">Polysaccharide deacetylase family protein</fullName>
    </submittedName>
</protein>
<evidence type="ECO:0000313" key="4">
    <source>
        <dbReference type="EMBL" id="MBN7817807.1"/>
    </source>
</evidence>
<organism evidence="4 5">
    <name type="scientific">Algoriphagus pacificus</name>
    <dbReference type="NCBI Taxonomy" id="2811234"/>
    <lineage>
        <taxon>Bacteria</taxon>
        <taxon>Pseudomonadati</taxon>
        <taxon>Bacteroidota</taxon>
        <taxon>Cytophagia</taxon>
        <taxon>Cytophagales</taxon>
        <taxon>Cyclobacteriaceae</taxon>
        <taxon>Algoriphagus</taxon>
    </lineage>
</organism>
<evidence type="ECO:0000259" key="3">
    <source>
        <dbReference type="PROSITE" id="PS51677"/>
    </source>
</evidence>
<dbReference type="CDD" id="cd10917">
    <property type="entry name" value="CE4_NodB_like_6s_7s"/>
    <property type="match status" value="1"/>
</dbReference>
<feature type="domain" description="NodB homology" evidence="3">
    <location>
        <begin position="26"/>
        <end position="206"/>
    </location>
</feature>
<evidence type="ECO:0000256" key="2">
    <source>
        <dbReference type="ARBA" id="ARBA00022801"/>
    </source>
</evidence>
<proteinExistence type="predicted"/>
<gene>
    <name evidence="4" type="ORF">J0A69_20360</name>
</gene>
<dbReference type="InterPro" id="IPR050248">
    <property type="entry name" value="Polysacc_deacetylase_ArnD"/>
</dbReference>
<keyword evidence="2" id="KW-0378">Hydrolase</keyword>
<dbReference type="Pfam" id="PF01522">
    <property type="entry name" value="Polysacc_deac_1"/>
    <property type="match status" value="1"/>
</dbReference>
<name>A0ABS3CL49_9BACT</name>
<dbReference type="EMBL" id="JAFKCU010000007">
    <property type="protein sequence ID" value="MBN7817807.1"/>
    <property type="molecule type" value="Genomic_DNA"/>
</dbReference>
<evidence type="ECO:0000313" key="5">
    <source>
        <dbReference type="Proteomes" id="UP000664480"/>
    </source>
</evidence>
<keyword evidence="1" id="KW-0479">Metal-binding</keyword>
<accession>A0ABS3CL49</accession>
<dbReference type="PROSITE" id="PS51677">
    <property type="entry name" value="NODB"/>
    <property type="match status" value="1"/>
</dbReference>
<comment type="caution">
    <text evidence="4">The sequence shown here is derived from an EMBL/GenBank/DDBJ whole genome shotgun (WGS) entry which is preliminary data.</text>
</comment>
<dbReference type="RefSeq" id="WP_206588474.1">
    <property type="nucleotide sequence ID" value="NZ_JAFKCU010000007.1"/>
</dbReference>
<dbReference type="InterPro" id="IPR011330">
    <property type="entry name" value="Glyco_hydro/deAcase_b/a-brl"/>
</dbReference>